<keyword evidence="1" id="KW-0732">Signal</keyword>
<name>A0A9Q1D3B5_CONCO</name>
<dbReference type="EMBL" id="JAFJMO010000014">
    <property type="protein sequence ID" value="KAJ8256704.1"/>
    <property type="molecule type" value="Genomic_DNA"/>
</dbReference>
<dbReference type="OrthoDB" id="6343110at2759"/>
<evidence type="ECO:0000313" key="4">
    <source>
        <dbReference type="Proteomes" id="UP001152803"/>
    </source>
</evidence>
<sequence length="143" mass="15420">MAATTLLSTVLVLLVTGTLCNRVLVLLVTGTLCNRDPIMLTVANGFRHTNHTYSTSVAPGGVLLGAMKQLQKDDSSFNFTTKENPDYGPFLVSVNGVAGKKGDGTYWQLRVDYVNGSSTVAQVGVGCYIPKPNEHIFLNFTTY</sequence>
<dbReference type="InterPro" id="IPR051588">
    <property type="entry name" value="Cobalamin_Transport"/>
</dbReference>
<dbReference type="Proteomes" id="UP001152803">
    <property type="component" value="Unassembled WGS sequence"/>
</dbReference>
<protein>
    <recommendedName>
        <fullName evidence="2">Transcobalamin-like C-terminal domain-containing protein</fullName>
    </recommendedName>
</protein>
<evidence type="ECO:0000313" key="3">
    <source>
        <dbReference type="EMBL" id="KAJ8256704.1"/>
    </source>
</evidence>
<gene>
    <name evidence="3" type="ORF">COCON_G00188560</name>
</gene>
<accession>A0A9Q1D3B5</accession>
<reference evidence="3" key="1">
    <citation type="journal article" date="2023" name="Science">
        <title>Genome structures resolve the early diversification of teleost fishes.</title>
        <authorList>
            <person name="Parey E."/>
            <person name="Louis A."/>
            <person name="Montfort J."/>
            <person name="Bouchez O."/>
            <person name="Roques C."/>
            <person name="Iampietro C."/>
            <person name="Lluch J."/>
            <person name="Castinel A."/>
            <person name="Donnadieu C."/>
            <person name="Desvignes T."/>
            <person name="Floi Bucao C."/>
            <person name="Jouanno E."/>
            <person name="Wen M."/>
            <person name="Mejri S."/>
            <person name="Dirks R."/>
            <person name="Jansen H."/>
            <person name="Henkel C."/>
            <person name="Chen W.J."/>
            <person name="Zahm M."/>
            <person name="Cabau C."/>
            <person name="Klopp C."/>
            <person name="Thompson A.W."/>
            <person name="Robinson-Rechavi M."/>
            <person name="Braasch I."/>
            <person name="Lecointre G."/>
            <person name="Bobe J."/>
            <person name="Postlethwait J.H."/>
            <person name="Berthelot C."/>
            <person name="Roest Crollius H."/>
            <person name="Guiguen Y."/>
        </authorList>
    </citation>
    <scope>NUCLEOTIDE SEQUENCE</scope>
    <source>
        <strain evidence="3">Concon-B</strain>
    </source>
</reference>
<dbReference type="InterPro" id="IPR027954">
    <property type="entry name" value="Transcobalamin-like_C"/>
</dbReference>
<proteinExistence type="predicted"/>
<feature type="domain" description="Transcobalamin-like C-terminal" evidence="2">
    <location>
        <begin position="62"/>
        <end position="141"/>
    </location>
</feature>
<evidence type="ECO:0000259" key="2">
    <source>
        <dbReference type="Pfam" id="PF14478"/>
    </source>
</evidence>
<organism evidence="3 4">
    <name type="scientific">Conger conger</name>
    <name type="common">Conger eel</name>
    <name type="synonym">Muraena conger</name>
    <dbReference type="NCBI Taxonomy" id="82655"/>
    <lineage>
        <taxon>Eukaryota</taxon>
        <taxon>Metazoa</taxon>
        <taxon>Chordata</taxon>
        <taxon>Craniata</taxon>
        <taxon>Vertebrata</taxon>
        <taxon>Euteleostomi</taxon>
        <taxon>Actinopterygii</taxon>
        <taxon>Neopterygii</taxon>
        <taxon>Teleostei</taxon>
        <taxon>Anguilliformes</taxon>
        <taxon>Congridae</taxon>
        <taxon>Conger</taxon>
    </lineage>
</organism>
<dbReference type="Pfam" id="PF14478">
    <property type="entry name" value="DUF4430"/>
    <property type="match status" value="1"/>
</dbReference>
<dbReference type="GO" id="GO:0031419">
    <property type="term" value="F:cobalamin binding"/>
    <property type="evidence" value="ECO:0007669"/>
    <property type="project" value="TreeGrafter"/>
</dbReference>
<feature type="signal peptide" evidence="1">
    <location>
        <begin position="1"/>
        <end position="20"/>
    </location>
</feature>
<feature type="chain" id="PRO_5040484918" description="Transcobalamin-like C-terminal domain-containing protein" evidence="1">
    <location>
        <begin position="21"/>
        <end position="143"/>
    </location>
</feature>
<dbReference type="Gene3D" id="2.170.130.30">
    <property type="match status" value="1"/>
</dbReference>
<comment type="caution">
    <text evidence="3">The sequence shown here is derived from an EMBL/GenBank/DDBJ whole genome shotgun (WGS) entry which is preliminary data.</text>
</comment>
<dbReference type="AlphaFoldDB" id="A0A9Q1D3B5"/>
<keyword evidence="4" id="KW-1185">Reference proteome</keyword>
<dbReference type="PANTHER" id="PTHR10559">
    <property type="entry name" value="TRANSCOBALAMIN-1/GASTRIC INTRINSIC FACTOR"/>
    <property type="match status" value="1"/>
</dbReference>
<dbReference type="GO" id="GO:0005615">
    <property type="term" value="C:extracellular space"/>
    <property type="evidence" value="ECO:0007669"/>
    <property type="project" value="TreeGrafter"/>
</dbReference>
<evidence type="ECO:0000256" key="1">
    <source>
        <dbReference type="SAM" id="SignalP"/>
    </source>
</evidence>
<dbReference type="PANTHER" id="PTHR10559:SF18">
    <property type="entry name" value="TRANSCOBALAMIN II"/>
    <property type="match status" value="1"/>
</dbReference>
<dbReference type="GO" id="GO:0015889">
    <property type="term" value="P:cobalamin transport"/>
    <property type="evidence" value="ECO:0007669"/>
    <property type="project" value="TreeGrafter"/>
</dbReference>